<evidence type="ECO:0000313" key="3">
    <source>
        <dbReference type="Proteomes" id="UP000198677"/>
    </source>
</evidence>
<dbReference type="AlphaFoldDB" id="A0A1H7KKN5"/>
<dbReference type="Gene3D" id="3.90.226.10">
    <property type="entry name" value="2-enoyl-CoA Hydratase, Chain A, domain 1"/>
    <property type="match status" value="1"/>
</dbReference>
<keyword evidence="3" id="KW-1185">Reference proteome</keyword>
<name>A0A1H7KKN5_9NOCA</name>
<sequence>MSDRLITVSAPTDAAVTITMNRPAKKNALSIAMRDQISDALDGLASDETVKVVILTGAGDVFSAGFDLREFGSEDPDVQAGLWPSSDRFHRTVLQHPLPIVAAVNGPALAGGFDLAAMCDIRIASVTARFAHPEQAFSDVVYGPLHDLVGGATARYLCLSGRSVDAGEALRLGIVSEVVAAGELAAAAWGLARDIARAPRDILVRTKAKALRRASGPAGTATLEL</sequence>
<dbReference type="GO" id="GO:0003824">
    <property type="term" value="F:catalytic activity"/>
    <property type="evidence" value="ECO:0007669"/>
    <property type="project" value="UniProtKB-ARBA"/>
</dbReference>
<dbReference type="SUPFAM" id="SSF52096">
    <property type="entry name" value="ClpP/crotonase"/>
    <property type="match status" value="1"/>
</dbReference>
<accession>A0A1H7KKN5</accession>
<reference evidence="3" key="1">
    <citation type="submission" date="2016-10" db="EMBL/GenBank/DDBJ databases">
        <authorList>
            <person name="Varghese N."/>
            <person name="Submissions S."/>
        </authorList>
    </citation>
    <scope>NUCLEOTIDE SEQUENCE [LARGE SCALE GENOMIC DNA]</scope>
    <source>
        <strain evidence="3">DSM 44675</strain>
    </source>
</reference>
<comment type="similarity">
    <text evidence="1">Belongs to the enoyl-CoA hydratase/isomerase family.</text>
</comment>
<protein>
    <submittedName>
        <fullName evidence="2">Enoyl-CoA hydratase</fullName>
    </submittedName>
</protein>
<dbReference type="InterPro" id="IPR029045">
    <property type="entry name" value="ClpP/crotonase-like_dom_sf"/>
</dbReference>
<dbReference type="CDD" id="cd06558">
    <property type="entry name" value="crotonase-like"/>
    <property type="match status" value="1"/>
</dbReference>
<dbReference type="PANTHER" id="PTHR43802:SF1">
    <property type="entry name" value="IP11341P-RELATED"/>
    <property type="match status" value="1"/>
</dbReference>
<proteinExistence type="inferred from homology"/>
<gene>
    <name evidence="2" type="ORF">SAMN05444583_10493</name>
</gene>
<organism evidence="2 3">
    <name type="scientific">Rhodococcus maanshanensis</name>
    <dbReference type="NCBI Taxonomy" id="183556"/>
    <lineage>
        <taxon>Bacteria</taxon>
        <taxon>Bacillati</taxon>
        <taxon>Actinomycetota</taxon>
        <taxon>Actinomycetes</taxon>
        <taxon>Mycobacteriales</taxon>
        <taxon>Nocardiaceae</taxon>
        <taxon>Rhodococcus</taxon>
    </lineage>
</organism>
<dbReference type="OrthoDB" id="9790967at2"/>
<dbReference type="Pfam" id="PF00378">
    <property type="entry name" value="ECH_1"/>
    <property type="match status" value="1"/>
</dbReference>
<dbReference type="PANTHER" id="PTHR43802">
    <property type="entry name" value="ENOYL-COA HYDRATASE"/>
    <property type="match status" value="1"/>
</dbReference>
<evidence type="ECO:0000313" key="2">
    <source>
        <dbReference type="EMBL" id="SEK87401.1"/>
    </source>
</evidence>
<dbReference type="Proteomes" id="UP000198677">
    <property type="component" value="Unassembled WGS sequence"/>
</dbReference>
<dbReference type="InterPro" id="IPR001753">
    <property type="entry name" value="Enoyl-CoA_hydra/iso"/>
</dbReference>
<dbReference type="RefSeq" id="WP_072749988.1">
    <property type="nucleotide sequence ID" value="NZ_FOAW01000004.1"/>
</dbReference>
<evidence type="ECO:0000256" key="1">
    <source>
        <dbReference type="ARBA" id="ARBA00005254"/>
    </source>
</evidence>
<dbReference type="EMBL" id="FOAW01000004">
    <property type="protein sequence ID" value="SEK87401.1"/>
    <property type="molecule type" value="Genomic_DNA"/>
</dbReference>